<dbReference type="Proteomes" id="UP000316621">
    <property type="component" value="Chromosome 6"/>
</dbReference>
<dbReference type="GO" id="GO:0004550">
    <property type="term" value="F:nucleoside diphosphate kinase activity"/>
    <property type="evidence" value="ECO:0007669"/>
    <property type="project" value="UniProtKB-EC"/>
</dbReference>
<evidence type="ECO:0000313" key="10">
    <source>
        <dbReference type="EMBL" id="RZC67736.1"/>
    </source>
</evidence>
<keyword evidence="11" id="KW-1185">Reference proteome</keyword>
<dbReference type="PANTHER" id="PTHR11349">
    <property type="entry name" value="NUCLEOSIDE DIPHOSPHATE KINASE"/>
    <property type="match status" value="1"/>
</dbReference>
<dbReference type="AlphaFoldDB" id="A0A4Y7K4I0"/>
<comment type="caution">
    <text evidence="8">Lacks conserved residue(s) required for the propagation of feature annotation.</text>
</comment>
<evidence type="ECO:0000256" key="5">
    <source>
        <dbReference type="ARBA" id="ARBA00012966"/>
    </source>
</evidence>
<evidence type="ECO:0000256" key="3">
    <source>
        <dbReference type="ARBA" id="ARBA00001946"/>
    </source>
</evidence>
<comment type="catalytic activity">
    <reaction evidence="1">
        <text>a 2'-deoxyribonucleoside 5'-diphosphate + ATP = a 2'-deoxyribonucleoside 5'-triphosphate + ADP</text>
        <dbReference type="Rhea" id="RHEA:44640"/>
        <dbReference type="ChEBI" id="CHEBI:30616"/>
        <dbReference type="ChEBI" id="CHEBI:61560"/>
        <dbReference type="ChEBI" id="CHEBI:73316"/>
        <dbReference type="ChEBI" id="CHEBI:456216"/>
        <dbReference type="EC" id="2.7.4.6"/>
    </reaction>
</comment>
<dbReference type="Pfam" id="PF00334">
    <property type="entry name" value="NDK"/>
    <property type="match status" value="1"/>
</dbReference>
<accession>A0A4Y7K4I0</accession>
<dbReference type="STRING" id="3469.A0A4Y7K4I0"/>
<dbReference type="Gramene" id="RZC67736">
    <property type="protein sequence ID" value="RZC67736"/>
    <property type="gene ID" value="C5167_011427"/>
</dbReference>
<dbReference type="EMBL" id="CM010720">
    <property type="protein sequence ID" value="RZC67736.1"/>
    <property type="molecule type" value="Genomic_DNA"/>
</dbReference>
<evidence type="ECO:0000313" key="11">
    <source>
        <dbReference type="Proteomes" id="UP000316621"/>
    </source>
</evidence>
<evidence type="ECO:0000256" key="4">
    <source>
        <dbReference type="ARBA" id="ARBA00008142"/>
    </source>
</evidence>
<evidence type="ECO:0000256" key="1">
    <source>
        <dbReference type="ARBA" id="ARBA00000082"/>
    </source>
</evidence>
<dbReference type="InterPro" id="IPR036850">
    <property type="entry name" value="NDK-like_dom_sf"/>
</dbReference>
<sequence>MAFEEDKKLSPRKKARLMVEDIDETMMVEDMEKTVEVKERTFVLCFPNVVVYKNVGDILMEFEKISLNLIRMRLVCATEKFLTQFFSMEGRNIFHDIPPADFCPWPFVAMVVEGDNAITEVHRLTSETERFPFRSPAIRAYSSVTVANVEEDCGLWFGIDSPNWIDEAKESNHLACAFPGGQLFGPVETVVKKLLEQHLLSYRYFKENDSSSSFYSNFYNDDLTFVLIRPLAIKKQYAGQLLSIIENMGFGFRGMDLVTESEVPTSDAWPVDAYGIALLVECFNPKVIQINKSCKDSRMLIDKNKGTVEICSDLISIGKPGDFRMIDRYFKCGTVSWVDSSSGASCGGLFLPTLSSLRF</sequence>
<dbReference type="InterPro" id="IPR034907">
    <property type="entry name" value="NDK-like_dom"/>
</dbReference>
<evidence type="ECO:0000256" key="8">
    <source>
        <dbReference type="PROSITE-ProRule" id="PRU00706"/>
    </source>
</evidence>
<evidence type="ECO:0000256" key="2">
    <source>
        <dbReference type="ARBA" id="ARBA00000937"/>
    </source>
</evidence>
<gene>
    <name evidence="10" type="ORF">C5167_011427</name>
</gene>
<organism evidence="10 11">
    <name type="scientific">Papaver somniferum</name>
    <name type="common">Opium poppy</name>
    <dbReference type="NCBI Taxonomy" id="3469"/>
    <lineage>
        <taxon>Eukaryota</taxon>
        <taxon>Viridiplantae</taxon>
        <taxon>Streptophyta</taxon>
        <taxon>Embryophyta</taxon>
        <taxon>Tracheophyta</taxon>
        <taxon>Spermatophyta</taxon>
        <taxon>Magnoliopsida</taxon>
        <taxon>Ranunculales</taxon>
        <taxon>Papaveraceae</taxon>
        <taxon>Papaveroideae</taxon>
        <taxon>Papaver</taxon>
    </lineage>
</organism>
<dbReference type="EC" id="2.7.4.6" evidence="5"/>
<reference evidence="10 11" key="1">
    <citation type="journal article" date="2018" name="Science">
        <title>The opium poppy genome and morphinan production.</title>
        <authorList>
            <person name="Guo L."/>
            <person name="Winzer T."/>
            <person name="Yang X."/>
            <person name="Li Y."/>
            <person name="Ning Z."/>
            <person name="He Z."/>
            <person name="Teodor R."/>
            <person name="Lu Y."/>
            <person name="Bowser T.A."/>
            <person name="Graham I.A."/>
            <person name="Ye K."/>
        </authorList>
    </citation>
    <scope>NUCLEOTIDE SEQUENCE [LARGE SCALE GENOMIC DNA]</scope>
    <source>
        <strain evidence="11">cv. HN1</strain>
        <tissue evidence="10">Leaves</tissue>
    </source>
</reference>
<dbReference type="Gene3D" id="3.30.70.141">
    <property type="entry name" value="Nucleoside diphosphate kinase-like domain"/>
    <property type="match status" value="1"/>
</dbReference>
<name>A0A4Y7K4I0_PAPSO</name>
<evidence type="ECO:0000256" key="7">
    <source>
        <dbReference type="ARBA" id="ARBA00022777"/>
    </source>
</evidence>
<comment type="catalytic activity">
    <reaction evidence="2">
        <text>a ribonucleoside 5'-diphosphate + ATP = a ribonucleoside 5'-triphosphate + ADP</text>
        <dbReference type="Rhea" id="RHEA:18113"/>
        <dbReference type="ChEBI" id="CHEBI:30616"/>
        <dbReference type="ChEBI" id="CHEBI:57930"/>
        <dbReference type="ChEBI" id="CHEBI:61557"/>
        <dbReference type="ChEBI" id="CHEBI:456216"/>
        <dbReference type="EC" id="2.7.4.6"/>
    </reaction>
</comment>
<dbReference type="SUPFAM" id="SSF54919">
    <property type="entry name" value="Nucleoside diphosphate kinase, NDK"/>
    <property type="match status" value="1"/>
</dbReference>
<protein>
    <recommendedName>
        <fullName evidence="5">nucleoside-diphosphate kinase</fullName>
        <ecNumber evidence="5">2.7.4.6</ecNumber>
    </recommendedName>
</protein>
<dbReference type="SMART" id="SM00562">
    <property type="entry name" value="NDK"/>
    <property type="match status" value="1"/>
</dbReference>
<keyword evidence="7" id="KW-0418">Kinase</keyword>
<dbReference type="OrthoDB" id="1901814at2759"/>
<dbReference type="PROSITE" id="PS51374">
    <property type="entry name" value="NDPK_LIKE"/>
    <property type="match status" value="1"/>
</dbReference>
<feature type="domain" description="Nucleoside diphosphate kinase-like" evidence="9">
    <location>
        <begin position="38"/>
        <end position="164"/>
    </location>
</feature>
<evidence type="ECO:0000256" key="6">
    <source>
        <dbReference type="ARBA" id="ARBA00022679"/>
    </source>
</evidence>
<evidence type="ECO:0000259" key="9">
    <source>
        <dbReference type="SMART" id="SM00562"/>
    </source>
</evidence>
<comment type="cofactor">
    <cofactor evidence="3">
        <name>Mg(2+)</name>
        <dbReference type="ChEBI" id="CHEBI:18420"/>
    </cofactor>
</comment>
<comment type="similarity">
    <text evidence="4 8">Belongs to the NDK family.</text>
</comment>
<keyword evidence="6" id="KW-0808">Transferase</keyword>
<proteinExistence type="inferred from homology"/>